<protein>
    <recommendedName>
        <fullName evidence="2">Peptidase S74 domain-containing protein</fullName>
    </recommendedName>
</protein>
<dbReference type="KEGG" id="hdt:HYPDE_39288"/>
<evidence type="ECO:0000313" key="3">
    <source>
        <dbReference type="EMBL" id="AGK59527.1"/>
    </source>
</evidence>
<feature type="region of interest" description="Disordered" evidence="1">
    <location>
        <begin position="271"/>
        <end position="335"/>
    </location>
</feature>
<dbReference type="EMBL" id="CP005587">
    <property type="protein sequence ID" value="AGK59527.1"/>
    <property type="molecule type" value="Genomic_DNA"/>
</dbReference>
<evidence type="ECO:0000256" key="1">
    <source>
        <dbReference type="SAM" id="MobiDB-lite"/>
    </source>
</evidence>
<evidence type="ECO:0000259" key="2">
    <source>
        <dbReference type="Pfam" id="PF13884"/>
    </source>
</evidence>
<keyword evidence="4" id="KW-1185">Reference proteome</keyword>
<dbReference type="PANTHER" id="PTHR40269">
    <property type="entry name" value="OUTER MEMBRANE PROTEIN-RELATED"/>
    <property type="match status" value="1"/>
</dbReference>
<dbReference type="PANTHER" id="PTHR40269:SF1">
    <property type="entry name" value="OUTER MEMBRANE PROTEIN"/>
    <property type="match status" value="1"/>
</dbReference>
<reference evidence="3 4" key="1">
    <citation type="journal article" date="2013" name="Genome Announc.">
        <title>Genome sequences for three denitrifying bacterial strains isolated from a uranium- and nitrate-contaminated subsurface environment.</title>
        <authorList>
            <person name="Venkatramanan R."/>
            <person name="Prakash O."/>
            <person name="Woyke T."/>
            <person name="Chain P."/>
            <person name="Goodwin L.A."/>
            <person name="Watson D."/>
            <person name="Brooks S."/>
            <person name="Kostka J.E."/>
            <person name="Green S.J."/>
        </authorList>
    </citation>
    <scope>NUCLEOTIDE SEQUENCE [LARGE SCALE GENOMIC DNA]</scope>
    <source>
        <strain evidence="3 4">1NES1</strain>
    </source>
</reference>
<dbReference type="HOGENOM" id="CLU_024625_0_1_5"/>
<dbReference type="eggNOG" id="COG3064">
    <property type="taxonomic scope" value="Bacteria"/>
</dbReference>
<feature type="compositionally biased region" description="Low complexity" evidence="1">
    <location>
        <begin position="315"/>
        <end position="328"/>
    </location>
</feature>
<dbReference type="InterPro" id="IPR021728">
    <property type="entry name" value="DUF3300"/>
</dbReference>
<accession>N0BBC4</accession>
<feature type="domain" description="Peptidase S74" evidence="2">
    <location>
        <begin position="356"/>
        <end position="404"/>
    </location>
</feature>
<dbReference type="AlphaFoldDB" id="N0BBC4"/>
<gene>
    <name evidence="3" type="ORF">HYPDE_39288</name>
</gene>
<organism evidence="3 4">
    <name type="scientific">Hyphomicrobium denitrificans 1NES1</name>
    <dbReference type="NCBI Taxonomy" id="670307"/>
    <lineage>
        <taxon>Bacteria</taxon>
        <taxon>Pseudomonadati</taxon>
        <taxon>Pseudomonadota</taxon>
        <taxon>Alphaproteobacteria</taxon>
        <taxon>Hyphomicrobiales</taxon>
        <taxon>Hyphomicrobiaceae</taxon>
        <taxon>Hyphomicrobium</taxon>
    </lineage>
</organism>
<proteinExistence type="predicted"/>
<name>N0BBC4_9HYPH</name>
<evidence type="ECO:0000313" key="4">
    <source>
        <dbReference type="Proteomes" id="UP000005952"/>
    </source>
</evidence>
<dbReference type="Proteomes" id="UP000005952">
    <property type="component" value="Chromosome"/>
</dbReference>
<dbReference type="InterPro" id="IPR030392">
    <property type="entry name" value="S74_ICA"/>
</dbReference>
<dbReference type="STRING" id="670307.HYPDE_39288"/>
<sequence>MAPIALYPDSLLSQILMASTYPLEVIQAYRWTKSNPKTKGKALEDTMQAQPWDASVKSLAAFPPVLAMLNDKLDWTQQLGNAFLAQQADVLTAVQTLRERADQAGNLKTTKQQKVTKSSSGSQSYIEIEPQDPSVVYVPAYDPNEIYGTWPYPSYPPDYWYPPGYIAGPGIWWGSGILAGAVLWGIANWPRAELWINANRYNQWNRTNIGNGRWEHNVAHRRGVPYANRRLNDQFRRPYQGNFSAAREQFRGRAEAGRAALAGAAGGAFAGQALKNRPSQRPARSGQNTRPRATAFDRGGGGPSARRASARGRSSRAASFNRGGARNFRGGGGGFRGGGFRGGGFRGGGFRGGRRSDIRVKHDIVFLGRLSNGLGLYRFAYNGSSKLYVGVIAQEALKIMPQAVAHDRDGYLVVDYSELSVPFQTYDHWIAAGARLPKLNPH</sequence>
<dbReference type="Pfam" id="PF13884">
    <property type="entry name" value="Peptidase_S74"/>
    <property type="match status" value="1"/>
</dbReference>
<dbReference type="Pfam" id="PF11737">
    <property type="entry name" value="DUF3300"/>
    <property type="match status" value="1"/>
</dbReference>